<accession>A0A0F9W568</accession>
<sequence length="220" mass="24582">MSTAVIEEAKLTATGQADARRKFAEYREVVSAGRGTAVDVELKKAYQQIGMGRTIISLNKAMESAGIDSSGHPVLAVAGATAKWVWFRWNAGRMHDSDGRWWHEASAFVSDHAVNPGWNYGNYSRGTKTGTFRFPRAFFGIRVRDPIRARVPIVPPALRPKGSLANYVLLWEANWQEAPEDPYLLRRITQDLFVVLAQWDLTDVERSVLDMATVGAYKPT</sequence>
<evidence type="ECO:0000313" key="1">
    <source>
        <dbReference type="EMBL" id="KKN80796.1"/>
    </source>
</evidence>
<dbReference type="EMBL" id="LAZR01000225">
    <property type="protein sequence ID" value="KKN80796.1"/>
    <property type="molecule type" value="Genomic_DNA"/>
</dbReference>
<reference evidence="1" key="1">
    <citation type="journal article" date="2015" name="Nature">
        <title>Complex archaea that bridge the gap between prokaryotes and eukaryotes.</title>
        <authorList>
            <person name="Spang A."/>
            <person name="Saw J.H."/>
            <person name="Jorgensen S.L."/>
            <person name="Zaremba-Niedzwiedzka K."/>
            <person name="Martijn J."/>
            <person name="Lind A.E."/>
            <person name="van Eijk R."/>
            <person name="Schleper C."/>
            <person name="Guy L."/>
            <person name="Ettema T.J."/>
        </authorList>
    </citation>
    <scope>NUCLEOTIDE SEQUENCE</scope>
</reference>
<dbReference type="AlphaFoldDB" id="A0A0F9W568"/>
<proteinExistence type="predicted"/>
<gene>
    <name evidence="1" type="ORF">LCGC14_0326020</name>
</gene>
<comment type="caution">
    <text evidence="1">The sequence shown here is derived from an EMBL/GenBank/DDBJ whole genome shotgun (WGS) entry which is preliminary data.</text>
</comment>
<organism evidence="1">
    <name type="scientific">marine sediment metagenome</name>
    <dbReference type="NCBI Taxonomy" id="412755"/>
    <lineage>
        <taxon>unclassified sequences</taxon>
        <taxon>metagenomes</taxon>
        <taxon>ecological metagenomes</taxon>
    </lineage>
</organism>
<name>A0A0F9W568_9ZZZZ</name>
<protein>
    <submittedName>
        <fullName evidence="1">Uncharacterized protein</fullName>
    </submittedName>
</protein>